<dbReference type="AlphaFoldDB" id="A0AAN8XQJ4"/>
<comment type="caution">
    <text evidence="3">The sequence shown here is derived from an EMBL/GenBank/DDBJ whole genome shotgun (WGS) entry which is preliminary data.</text>
</comment>
<feature type="non-terminal residue" evidence="3">
    <location>
        <position position="413"/>
    </location>
</feature>
<evidence type="ECO:0000256" key="2">
    <source>
        <dbReference type="SAM" id="SignalP"/>
    </source>
</evidence>
<reference evidence="3 4" key="1">
    <citation type="submission" date="2023-11" db="EMBL/GenBank/DDBJ databases">
        <title>Halocaridina rubra genome assembly.</title>
        <authorList>
            <person name="Smith C."/>
        </authorList>
    </citation>
    <scope>NUCLEOTIDE SEQUENCE [LARGE SCALE GENOMIC DNA]</scope>
    <source>
        <strain evidence="3">EP-1</strain>
        <tissue evidence="3">Whole</tissue>
    </source>
</reference>
<organism evidence="3 4">
    <name type="scientific">Halocaridina rubra</name>
    <name type="common">Hawaiian red shrimp</name>
    <dbReference type="NCBI Taxonomy" id="373956"/>
    <lineage>
        <taxon>Eukaryota</taxon>
        <taxon>Metazoa</taxon>
        <taxon>Ecdysozoa</taxon>
        <taxon>Arthropoda</taxon>
        <taxon>Crustacea</taxon>
        <taxon>Multicrustacea</taxon>
        <taxon>Malacostraca</taxon>
        <taxon>Eumalacostraca</taxon>
        <taxon>Eucarida</taxon>
        <taxon>Decapoda</taxon>
        <taxon>Pleocyemata</taxon>
        <taxon>Caridea</taxon>
        <taxon>Atyoidea</taxon>
        <taxon>Atyidae</taxon>
        <taxon>Halocaridina</taxon>
    </lineage>
</organism>
<accession>A0AAN8XQJ4</accession>
<protein>
    <submittedName>
        <fullName evidence="3">Uncharacterized protein</fullName>
    </submittedName>
</protein>
<feature type="compositionally biased region" description="Polar residues" evidence="1">
    <location>
        <begin position="132"/>
        <end position="144"/>
    </location>
</feature>
<name>A0AAN8XQJ4_HALRR</name>
<sequence length="413" mass="46154">MIKERLRILLWMMLLANCEKGQTINASTPGSSSKGVISSDFGTITGSSSTEEINSDVPTATISSSTGEIGNDLSSITGPPSTGERSNDSTTTTAYPSTVDINSDIVTTAVSASTGVLSSDFATINGPPSAGEISSNAATTTDPPSTGVMKSDFTTTSGFPSTGKMSPDFAKTIGAPKTTMNNQHIATTTVSPLAGCRFNGIWYSKNDAVYRDDCHRYICSGTVWLQTNETDAHCCYYPNWWWWNDNYWFGYSDYIIAYGSLGLNATLSNGACSGEVCVRRNDLEAFNASTQDCCEVDGYSYLPGERRYKDDCYEYVCQNSKLEKTNKTHPECCTREYDYSYYEYDILDEKYWQLFLWWYQDPEYFEYHSDYIDELNNYTWQTTLNEQLYDSNCQFSTCVSRNTWEPTGHVHFS</sequence>
<gene>
    <name evidence="3" type="ORF">SK128_001860</name>
</gene>
<proteinExistence type="predicted"/>
<feature type="signal peptide" evidence="2">
    <location>
        <begin position="1"/>
        <end position="21"/>
    </location>
</feature>
<feature type="region of interest" description="Disordered" evidence="1">
    <location>
        <begin position="126"/>
        <end position="148"/>
    </location>
</feature>
<feature type="chain" id="PRO_5042919682" evidence="2">
    <location>
        <begin position="22"/>
        <end position="413"/>
    </location>
</feature>
<keyword evidence="4" id="KW-1185">Reference proteome</keyword>
<evidence type="ECO:0000256" key="1">
    <source>
        <dbReference type="SAM" id="MobiDB-lite"/>
    </source>
</evidence>
<dbReference type="EMBL" id="JAXCGZ010002497">
    <property type="protein sequence ID" value="KAK7083833.1"/>
    <property type="molecule type" value="Genomic_DNA"/>
</dbReference>
<feature type="region of interest" description="Disordered" evidence="1">
    <location>
        <begin position="23"/>
        <end position="96"/>
    </location>
</feature>
<evidence type="ECO:0000313" key="4">
    <source>
        <dbReference type="Proteomes" id="UP001381693"/>
    </source>
</evidence>
<keyword evidence="2" id="KW-0732">Signal</keyword>
<evidence type="ECO:0000313" key="3">
    <source>
        <dbReference type="EMBL" id="KAK7083833.1"/>
    </source>
</evidence>
<dbReference type="Proteomes" id="UP001381693">
    <property type="component" value="Unassembled WGS sequence"/>
</dbReference>